<sequence length="74" mass="8245">MRLTRLTPTPGLSSRGISPQIDAIQEIWRQLRGPGGKGWPQLGQNDEGQNLTLVDAVAAIRQDLARIEKKLEER</sequence>
<organism evidence="1 2">
    <name type="scientific">Corynebacterium tuberculostearicum SK141</name>
    <dbReference type="NCBI Taxonomy" id="553206"/>
    <lineage>
        <taxon>Bacteria</taxon>
        <taxon>Bacillati</taxon>
        <taxon>Actinomycetota</taxon>
        <taxon>Actinomycetes</taxon>
        <taxon>Mycobacteriales</taxon>
        <taxon>Corynebacteriaceae</taxon>
        <taxon>Corynebacterium</taxon>
    </lineage>
</organism>
<name>C6R9G8_9CORY</name>
<gene>
    <name evidence="1" type="ORF">CORTU0001_0531</name>
</gene>
<dbReference type="EMBL" id="ACVP01000017">
    <property type="protein sequence ID" value="EET77408.1"/>
    <property type="molecule type" value="Genomic_DNA"/>
</dbReference>
<accession>C6R9G8</accession>
<proteinExistence type="predicted"/>
<comment type="caution">
    <text evidence="1">The sequence shown here is derived from an EMBL/GenBank/DDBJ whole genome shotgun (WGS) entry which is preliminary data.</text>
</comment>
<protein>
    <submittedName>
        <fullName evidence="1">Uncharacterized protein</fullName>
    </submittedName>
</protein>
<dbReference type="Proteomes" id="UP000004384">
    <property type="component" value="Unassembled WGS sequence"/>
</dbReference>
<reference evidence="1 2" key="1">
    <citation type="submission" date="2009-06" db="EMBL/GenBank/DDBJ databases">
        <authorList>
            <person name="Dodson R."/>
            <person name="Sebastian Y."/>
            <person name="Madupu R."/>
            <person name="Durkin A.S."/>
            <person name="Torralba M."/>
            <person name="Methe B."/>
            <person name="Sutton G.G."/>
            <person name="Strausberg R.L."/>
            <person name="Nelson K.E."/>
        </authorList>
    </citation>
    <scope>NUCLEOTIDE SEQUENCE [LARGE SCALE GENOMIC DNA]</scope>
    <source>
        <strain evidence="1 2">SK141</strain>
    </source>
</reference>
<evidence type="ECO:0000313" key="2">
    <source>
        <dbReference type="Proteomes" id="UP000004384"/>
    </source>
</evidence>
<dbReference type="AlphaFoldDB" id="C6R9G8"/>
<evidence type="ECO:0000313" key="1">
    <source>
        <dbReference type="EMBL" id="EET77408.1"/>
    </source>
</evidence>